<sequence>MAWSTPAFLISLLAAASVTTALKCKPLPISSSSSGGVAGSVSTSTSSSVSSTISNTVGSETLPASTVSLTGIASSASTSPTACYAVPTATSTLFHYDLSGVDSSLGGSLYLDKNEHPTYFSFPSPDDGKKYLFDFSAPAQLTVSDEEGNYITVDGSGIHFGDGACSVGADFTIENLLDQLAALEEVADSTATPEPVRRRFSRLSRRRYSALAKRIDQVSFSVTTDVTNQCDGRPWLADPLFAPIPDLFFGPSQCALQGSRSGHGHFEYTCQYPGLESNLFKCMSTFSDATGQLGSLVTTLTKLYGAGITVSWIRKNLASLLAAGIIAIQPSVPVKAAGAIWGAIILVDTLNDIINLGDNDRSAQAVCGRKHAADYPMLITLRGPVTWGLLDWLPMKPPPSALSYSMTGLCDPGLRCGEAPRCDWSPDFHPKL</sequence>
<keyword evidence="1" id="KW-0732">Signal</keyword>
<dbReference type="EMBL" id="JAHCVI010000005">
    <property type="protein sequence ID" value="KAG7284895.1"/>
    <property type="molecule type" value="Genomic_DNA"/>
</dbReference>
<gene>
    <name evidence="2" type="ORF">NEMBOFW57_009510</name>
</gene>
<organism evidence="2 3">
    <name type="scientific">Staphylotrichum longicolle</name>
    <dbReference type="NCBI Taxonomy" id="669026"/>
    <lineage>
        <taxon>Eukaryota</taxon>
        <taxon>Fungi</taxon>
        <taxon>Dikarya</taxon>
        <taxon>Ascomycota</taxon>
        <taxon>Pezizomycotina</taxon>
        <taxon>Sordariomycetes</taxon>
        <taxon>Sordariomycetidae</taxon>
        <taxon>Sordariales</taxon>
        <taxon>Chaetomiaceae</taxon>
        <taxon>Staphylotrichum</taxon>
    </lineage>
</organism>
<evidence type="ECO:0000313" key="2">
    <source>
        <dbReference type="EMBL" id="KAG7284895.1"/>
    </source>
</evidence>
<dbReference type="Proteomes" id="UP001197093">
    <property type="component" value="Unassembled WGS sequence"/>
</dbReference>
<evidence type="ECO:0000256" key="1">
    <source>
        <dbReference type="SAM" id="SignalP"/>
    </source>
</evidence>
<protein>
    <submittedName>
        <fullName evidence="2">Uncharacterized protein</fullName>
    </submittedName>
</protein>
<evidence type="ECO:0000313" key="3">
    <source>
        <dbReference type="Proteomes" id="UP001197093"/>
    </source>
</evidence>
<accession>A0AAD4HW10</accession>
<feature type="signal peptide" evidence="1">
    <location>
        <begin position="1"/>
        <end position="21"/>
    </location>
</feature>
<feature type="chain" id="PRO_5041914136" evidence="1">
    <location>
        <begin position="22"/>
        <end position="432"/>
    </location>
</feature>
<reference evidence="2" key="1">
    <citation type="submission" date="2023-02" db="EMBL/GenBank/DDBJ databases">
        <authorList>
            <person name="Palmer J.M."/>
        </authorList>
    </citation>
    <scope>NUCLEOTIDE SEQUENCE</scope>
    <source>
        <strain evidence="2">FW57</strain>
    </source>
</reference>
<name>A0AAD4HW10_9PEZI</name>
<dbReference type="AlphaFoldDB" id="A0AAD4HW10"/>
<comment type="caution">
    <text evidence="2">The sequence shown here is derived from an EMBL/GenBank/DDBJ whole genome shotgun (WGS) entry which is preliminary data.</text>
</comment>
<keyword evidence="3" id="KW-1185">Reference proteome</keyword>
<proteinExistence type="predicted"/>